<keyword evidence="4" id="KW-0274">FAD</keyword>
<keyword evidence="5" id="KW-0560">Oxidoreductase</keyword>
<dbReference type="SUPFAM" id="SSF56176">
    <property type="entry name" value="FAD-binding/transporter-associated domain-like"/>
    <property type="match status" value="1"/>
</dbReference>
<comment type="similarity">
    <text evidence="2">Belongs to the oxygen-dependent FAD-linked oxidoreductase family.</text>
</comment>
<dbReference type="PROSITE" id="PS51387">
    <property type="entry name" value="FAD_PCMH"/>
    <property type="match status" value="1"/>
</dbReference>
<keyword evidence="8" id="KW-1185">Reference proteome</keyword>
<name>A0ABW2NVY4_9BACL</name>
<evidence type="ECO:0000313" key="8">
    <source>
        <dbReference type="Proteomes" id="UP001596549"/>
    </source>
</evidence>
<comment type="caution">
    <text evidence="7">The sequence shown here is derived from an EMBL/GenBank/DDBJ whole genome shotgun (WGS) entry which is preliminary data.</text>
</comment>
<accession>A0ABW2NVY4</accession>
<reference evidence="8" key="1">
    <citation type="journal article" date="2019" name="Int. J. Syst. Evol. Microbiol.">
        <title>The Global Catalogue of Microorganisms (GCM) 10K type strain sequencing project: providing services to taxonomists for standard genome sequencing and annotation.</title>
        <authorList>
            <consortium name="The Broad Institute Genomics Platform"/>
            <consortium name="The Broad Institute Genome Sequencing Center for Infectious Disease"/>
            <person name="Wu L."/>
            <person name="Ma J."/>
        </authorList>
    </citation>
    <scope>NUCLEOTIDE SEQUENCE [LARGE SCALE GENOMIC DNA]</scope>
    <source>
        <strain evidence="8">NBRC 106396</strain>
    </source>
</reference>
<dbReference type="InterPro" id="IPR036318">
    <property type="entry name" value="FAD-bd_PCMH-like_sf"/>
</dbReference>
<proteinExistence type="inferred from homology"/>
<evidence type="ECO:0000256" key="5">
    <source>
        <dbReference type="ARBA" id="ARBA00023002"/>
    </source>
</evidence>
<organism evidence="7 8">
    <name type="scientific">Fictibacillus iocasae</name>
    <dbReference type="NCBI Taxonomy" id="2715437"/>
    <lineage>
        <taxon>Bacteria</taxon>
        <taxon>Bacillati</taxon>
        <taxon>Bacillota</taxon>
        <taxon>Bacilli</taxon>
        <taxon>Bacillales</taxon>
        <taxon>Fictibacillaceae</taxon>
        <taxon>Fictibacillus</taxon>
    </lineage>
</organism>
<dbReference type="RefSeq" id="WP_379751498.1">
    <property type="nucleotide sequence ID" value="NZ_JBHTCP010000052.1"/>
</dbReference>
<protein>
    <submittedName>
        <fullName evidence="7">FAD-binding oxidoreductase</fullName>
    </submittedName>
</protein>
<dbReference type="InterPro" id="IPR006094">
    <property type="entry name" value="Oxid_FAD_bind_N"/>
</dbReference>
<feature type="domain" description="FAD-binding PCMH-type" evidence="6">
    <location>
        <begin position="32"/>
        <end position="203"/>
    </location>
</feature>
<evidence type="ECO:0000256" key="3">
    <source>
        <dbReference type="ARBA" id="ARBA00022630"/>
    </source>
</evidence>
<keyword evidence="3" id="KW-0285">Flavoprotein</keyword>
<dbReference type="InterPro" id="IPR016169">
    <property type="entry name" value="FAD-bd_PCMH_sub2"/>
</dbReference>
<evidence type="ECO:0000313" key="7">
    <source>
        <dbReference type="EMBL" id="MFC7373500.1"/>
    </source>
</evidence>
<dbReference type="Proteomes" id="UP001596549">
    <property type="component" value="Unassembled WGS sequence"/>
</dbReference>
<dbReference type="Gene3D" id="3.30.465.10">
    <property type="match status" value="1"/>
</dbReference>
<evidence type="ECO:0000256" key="4">
    <source>
        <dbReference type="ARBA" id="ARBA00022827"/>
    </source>
</evidence>
<evidence type="ECO:0000256" key="2">
    <source>
        <dbReference type="ARBA" id="ARBA00005466"/>
    </source>
</evidence>
<dbReference type="InterPro" id="IPR016167">
    <property type="entry name" value="FAD-bd_PCMH_sub1"/>
</dbReference>
<dbReference type="InterPro" id="IPR006093">
    <property type="entry name" value="Oxy_OxRdtase_FAD_BS"/>
</dbReference>
<gene>
    <name evidence="7" type="ORF">ACFQPF_17805</name>
</gene>
<dbReference type="Pfam" id="PF08031">
    <property type="entry name" value="BBE"/>
    <property type="match status" value="1"/>
</dbReference>
<dbReference type="InterPro" id="IPR012951">
    <property type="entry name" value="BBE"/>
</dbReference>
<dbReference type="PROSITE" id="PS00862">
    <property type="entry name" value="OX2_COVAL_FAD"/>
    <property type="match status" value="1"/>
</dbReference>
<comment type="cofactor">
    <cofactor evidence="1">
        <name>FAD</name>
        <dbReference type="ChEBI" id="CHEBI:57692"/>
    </cofactor>
</comment>
<dbReference type="PANTHER" id="PTHR42973:SF39">
    <property type="entry name" value="FAD-BINDING PCMH-TYPE DOMAIN-CONTAINING PROTEIN"/>
    <property type="match status" value="1"/>
</dbReference>
<dbReference type="PANTHER" id="PTHR42973">
    <property type="entry name" value="BINDING OXIDOREDUCTASE, PUTATIVE (AFU_ORTHOLOGUE AFUA_1G17690)-RELATED"/>
    <property type="match status" value="1"/>
</dbReference>
<dbReference type="Gene3D" id="3.30.43.10">
    <property type="entry name" value="Uridine Diphospho-n-acetylenolpyruvylglucosamine Reductase, domain 2"/>
    <property type="match status" value="1"/>
</dbReference>
<dbReference type="Gene3D" id="3.40.462.20">
    <property type="match status" value="1"/>
</dbReference>
<evidence type="ECO:0000256" key="1">
    <source>
        <dbReference type="ARBA" id="ARBA00001974"/>
    </source>
</evidence>
<dbReference type="InterPro" id="IPR050416">
    <property type="entry name" value="FAD-linked_Oxidoreductase"/>
</dbReference>
<dbReference type="EMBL" id="JBHTCP010000052">
    <property type="protein sequence ID" value="MFC7373500.1"/>
    <property type="molecule type" value="Genomic_DNA"/>
</dbReference>
<evidence type="ECO:0000259" key="6">
    <source>
        <dbReference type="PROSITE" id="PS51387"/>
    </source>
</evidence>
<dbReference type="Pfam" id="PF01565">
    <property type="entry name" value="FAD_binding_4"/>
    <property type="match status" value="1"/>
</dbReference>
<sequence>MMMKDVRGLTGEVVTPDDPQYEEARQEWNRAIQKFPCVIVYCESVRDVQNAILWARKNEAKIRIRSGGHHYEGYSVGNGVLVIDISRLTNIYINENERLVRIQSGVRNRELYNAVGKLGYPFPGGTCPTVGVAGFTLGAGWGMSSRLFGLGSDQLLEVAMINYEGKLVKASANENEDLFWAFRGAGGGNFGVVVSLTYRLPPKTGNVTLVQLYAPNATKQLQEQFLAVWQEWLKKLDIRMTLNVSIYNSAEEGLAIFGRGIFYGDSENAKQLLKAFSDIGIDVTAQYVSFLEAVTIVMDSYPPYEKFKSTGRFVYRDYDAKEISRIAGTIQKPPQGSVFAAVTVYALGGRIRDIGKKETAFYYREARYIMGIQTVWEEDAFARENKEWLEPRFQYIRSMTKGSFVNFPYNKLKNYEKAYYGRNAERLREVNEKYDPFQVFTFPQGING</sequence>
<dbReference type="InterPro" id="IPR016166">
    <property type="entry name" value="FAD-bd_PCMH"/>
</dbReference>